<feature type="transmembrane region" description="Helical" evidence="8">
    <location>
        <begin position="160"/>
        <end position="182"/>
    </location>
</feature>
<feature type="transmembrane region" description="Helical" evidence="8">
    <location>
        <begin position="127"/>
        <end position="148"/>
    </location>
</feature>
<reference evidence="10 11" key="1">
    <citation type="submission" date="2024-06" db="EMBL/GenBank/DDBJ databases">
        <title>The Natural Products Discovery Center: Release of the First 8490 Sequenced Strains for Exploring Actinobacteria Biosynthetic Diversity.</title>
        <authorList>
            <person name="Kalkreuter E."/>
            <person name="Kautsar S.A."/>
            <person name="Yang D."/>
            <person name="Bader C.D."/>
            <person name="Teijaro C.N."/>
            <person name="Fluegel L."/>
            <person name="Davis C.M."/>
            <person name="Simpson J.R."/>
            <person name="Lauterbach L."/>
            <person name="Steele A.D."/>
            <person name="Gui C."/>
            <person name="Meng S."/>
            <person name="Li G."/>
            <person name="Viehrig K."/>
            <person name="Ye F."/>
            <person name="Su P."/>
            <person name="Kiefer A.F."/>
            <person name="Nichols A."/>
            <person name="Cepeda A.J."/>
            <person name="Yan W."/>
            <person name="Fan B."/>
            <person name="Jiang Y."/>
            <person name="Adhikari A."/>
            <person name="Zheng C.-J."/>
            <person name="Schuster L."/>
            <person name="Cowan T.M."/>
            <person name="Smanski M.J."/>
            <person name="Chevrette M.G."/>
            <person name="De Carvalho L.P.S."/>
            <person name="Shen B."/>
        </authorList>
    </citation>
    <scope>NUCLEOTIDE SEQUENCE [LARGE SCALE GENOMIC DNA]</scope>
    <source>
        <strain evidence="10 11">NPDC000634</strain>
    </source>
</reference>
<dbReference type="InterPro" id="IPR036259">
    <property type="entry name" value="MFS_trans_sf"/>
</dbReference>
<gene>
    <name evidence="10" type="ORF">ABT317_05145</name>
</gene>
<evidence type="ECO:0000256" key="3">
    <source>
        <dbReference type="ARBA" id="ARBA00022475"/>
    </source>
</evidence>
<evidence type="ECO:0000256" key="7">
    <source>
        <dbReference type="ARBA" id="ARBA00023251"/>
    </source>
</evidence>
<evidence type="ECO:0000256" key="5">
    <source>
        <dbReference type="ARBA" id="ARBA00022989"/>
    </source>
</evidence>
<dbReference type="RefSeq" id="WP_086724014.1">
    <property type="nucleotide sequence ID" value="NZ_MUBM01000050.1"/>
</dbReference>
<keyword evidence="3" id="KW-1003">Cell membrane</keyword>
<feature type="transmembrane region" description="Helical" evidence="8">
    <location>
        <begin position="420"/>
        <end position="441"/>
    </location>
</feature>
<feature type="transmembrane region" description="Helical" evidence="8">
    <location>
        <begin position="351"/>
        <end position="370"/>
    </location>
</feature>
<evidence type="ECO:0000313" key="11">
    <source>
        <dbReference type="Proteomes" id="UP001458415"/>
    </source>
</evidence>
<accession>A0ABV1VWX0</accession>
<feature type="domain" description="Major facilitator superfamily (MFS) profile" evidence="9">
    <location>
        <begin position="32"/>
        <end position="476"/>
    </location>
</feature>
<name>A0ABV1VWX0_9ACTN</name>
<proteinExistence type="predicted"/>
<dbReference type="SUPFAM" id="SSF103473">
    <property type="entry name" value="MFS general substrate transporter"/>
    <property type="match status" value="1"/>
</dbReference>
<dbReference type="InterPro" id="IPR020846">
    <property type="entry name" value="MFS_dom"/>
</dbReference>
<evidence type="ECO:0000313" key="10">
    <source>
        <dbReference type="EMBL" id="MER6976436.1"/>
    </source>
</evidence>
<dbReference type="PANTHER" id="PTHR42718:SF46">
    <property type="entry name" value="BLR6921 PROTEIN"/>
    <property type="match status" value="1"/>
</dbReference>
<dbReference type="PROSITE" id="PS50850">
    <property type="entry name" value="MFS"/>
    <property type="match status" value="1"/>
</dbReference>
<feature type="transmembrane region" description="Helical" evidence="8">
    <location>
        <begin position="188"/>
        <end position="207"/>
    </location>
</feature>
<feature type="transmembrane region" description="Helical" evidence="8">
    <location>
        <begin position="376"/>
        <end position="399"/>
    </location>
</feature>
<keyword evidence="11" id="KW-1185">Reference proteome</keyword>
<comment type="caution">
    <text evidence="10">The sequence shown here is derived from an EMBL/GenBank/DDBJ whole genome shotgun (WGS) entry which is preliminary data.</text>
</comment>
<keyword evidence="6 8" id="KW-0472">Membrane</keyword>
<evidence type="ECO:0000259" key="9">
    <source>
        <dbReference type="PROSITE" id="PS50850"/>
    </source>
</evidence>
<dbReference type="Gene3D" id="1.20.1720.10">
    <property type="entry name" value="Multidrug resistance protein D"/>
    <property type="match status" value="1"/>
</dbReference>
<dbReference type="Gene3D" id="1.20.1250.20">
    <property type="entry name" value="MFS general substrate transporter like domains"/>
    <property type="match status" value="1"/>
</dbReference>
<dbReference type="Pfam" id="PF07690">
    <property type="entry name" value="MFS_1"/>
    <property type="match status" value="1"/>
</dbReference>
<evidence type="ECO:0000256" key="2">
    <source>
        <dbReference type="ARBA" id="ARBA00022448"/>
    </source>
</evidence>
<feature type="transmembrane region" description="Helical" evidence="8">
    <location>
        <begin position="29"/>
        <end position="55"/>
    </location>
</feature>
<keyword evidence="2" id="KW-0813">Transport</keyword>
<organism evidence="10 11">
    <name type="scientific">Streptomyces carpinensis</name>
    <dbReference type="NCBI Taxonomy" id="66369"/>
    <lineage>
        <taxon>Bacteria</taxon>
        <taxon>Bacillati</taxon>
        <taxon>Actinomycetota</taxon>
        <taxon>Actinomycetes</taxon>
        <taxon>Kitasatosporales</taxon>
        <taxon>Streptomycetaceae</taxon>
        <taxon>Streptomyces</taxon>
    </lineage>
</organism>
<feature type="transmembrane region" description="Helical" evidence="8">
    <location>
        <begin position="98"/>
        <end position="115"/>
    </location>
</feature>
<keyword evidence="7" id="KW-0046">Antibiotic resistance</keyword>
<evidence type="ECO:0000256" key="8">
    <source>
        <dbReference type="SAM" id="Phobius"/>
    </source>
</evidence>
<feature type="transmembrane region" description="Helical" evidence="8">
    <location>
        <begin position="286"/>
        <end position="309"/>
    </location>
</feature>
<feature type="transmembrane region" description="Helical" evidence="8">
    <location>
        <begin position="219"/>
        <end position="237"/>
    </location>
</feature>
<keyword evidence="4 8" id="KW-0812">Transmembrane</keyword>
<dbReference type="InterPro" id="IPR011701">
    <property type="entry name" value="MFS"/>
</dbReference>
<dbReference type="Proteomes" id="UP001458415">
    <property type="component" value="Unassembled WGS sequence"/>
</dbReference>
<evidence type="ECO:0000256" key="4">
    <source>
        <dbReference type="ARBA" id="ARBA00022692"/>
    </source>
</evidence>
<dbReference type="EMBL" id="JBEPCU010000043">
    <property type="protein sequence ID" value="MER6976436.1"/>
    <property type="molecule type" value="Genomic_DNA"/>
</dbReference>
<evidence type="ECO:0000256" key="6">
    <source>
        <dbReference type="ARBA" id="ARBA00023136"/>
    </source>
</evidence>
<dbReference type="PANTHER" id="PTHR42718">
    <property type="entry name" value="MAJOR FACILITATOR SUPERFAMILY MULTIDRUG TRANSPORTER MFSC"/>
    <property type="match status" value="1"/>
</dbReference>
<feature type="transmembrane region" description="Helical" evidence="8">
    <location>
        <begin position="243"/>
        <end position="266"/>
    </location>
</feature>
<dbReference type="InterPro" id="IPR005829">
    <property type="entry name" value="Sugar_transporter_CS"/>
</dbReference>
<keyword evidence="5 8" id="KW-1133">Transmembrane helix</keyword>
<feature type="transmembrane region" description="Helical" evidence="8">
    <location>
        <begin position="321"/>
        <end position="339"/>
    </location>
</feature>
<protein>
    <submittedName>
        <fullName evidence="10">MFS transporter</fullName>
    </submittedName>
</protein>
<dbReference type="CDD" id="cd17321">
    <property type="entry name" value="MFS_MMR_MDR_like"/>
    <property type="match status" value="1"/>
</dbReference>
<feature type="transmembrane region" description="Helical" evidence="8">
    <location>
        <begin position="453"/>
        <end position="475"/>
    </location>
</feature>
<feature type="transmembrane region" description="Helical" evidence="8">
    <location>
        <begin position="67"/>
        <end position="86"/>
    </location>
</feature>
<dbReference type="PROSITE" id="PS00216">
    <property type="entry name" value="SUGAR_TRANSPORT_1"/>
    <property type="match status" value="1"/>
</dbReference>
<sequence length="478" mass="49772">MSLTQSRPGAPSRPATSTLGVELRWTARLWGVLAVLCLVLFLDGLDVSMVGIALPSIGHDLGLAPSSLQWIINGYVLGYGGLMLLGGRTADLLGRRRVFLAALAVFAAASLLGGLVDNGSLLIATRFVKGVAAAFTAPASLSILTTTFPEGPQRNRALSVFSLFGALGYSSGLILGGLLTGIGWRWTFLMPVPLALFALVAGLTLIPRDRRTENGGHDPAGAITLTAGMLLAVYAVVTAPDQGWASAATLGTFALAVVLLFAFVLIERRVRHPLIRFGILRKATTVRANLSIVALMGSYLSFQFMMTLFLQDGRGWSPLRMAFALLPVGLIVAIGSPLAGRLVNRFGSAPLIITSMTSATLGYVWFLATAGYTPDYAVTMLPSLLLLGGGFAFGYSAIMSQATEGIDDSEQGLASGLVQTSGQVGAALVLAVLTAVLAGAGQSGADFTPYRPGLGLVSGVAAIGLLLNLVPVLSLRRR</sequence>
<evidence type="ECO:0000256" key="1">
    <source>
        <dbReference type="ARBA" id="ARBA00004651"/>
    </source>
</evidence>
<comment type="subcellular location">
    <subcellularLocation>
        <location evidence="1">Cell membrane</location>
        <topology evidence="1">Multi-pass membrane protein</topology>
    </subcellularLocation>
</comment>